<evidence type="ECO:0000313" key="2">
    <source>
        <dbReference type="Proteomes" id="UP000789901"/>
    </source>
</evidence>
<dbReference type="EMBL" id="CAJVQB010078862">
    <property type="protein sequence ID" value="CAG8845276.1"/>
    <property type="molecule type" value="Genomic_DNA"/>
</dbReference>
<reference evidence="1 2" key="1">
    <citation type="submission" date="2021-06" db="EMBL/GenBank/DDBJ databases">
        <authorList>
            <person name="Kallberg Y."/>
            <person name="Tangrot J."/>
            <person name="Rosling A."/>
        </authorList>
    </citation>
    <scope>NUCLEOTIDE SEQUENCE [LARGE SCALE GENOMIC DNA]</scope>
    <source>
        <strain evidence="1 2">120-4 pot B 10/14</strain>
    </source>
</reference>
<feature type="non-terminal residue" evidence="1">
    <location>
        <position position="93"/>
    </location>
</feature>
<organism evidence="1 2">
    <name type="scientific">Gigaspora margarita</name>
    <dbReference type="NCBI Taxonomy" id="4874"/>
    <lineage>
        <taxon>Eukaryota</taxon>
        <taxon>Fungi</taxon>
        <taxon>Fungi incertae sedis</taxon>
        <taxon>Mucoromycota</taxon>
        <taxon>Glomeromycotina</taxon>
        <taxon>Glomeromycetes</taxon>
        <taxon>Diversisporales</taxon>
        <taxon>Gigasporaceae</taxon>
        <taxon>Gigaspora</taxon>
    </lineage>
</organism>
<sequence length="93" mass="10073">MSQLKRCGWAAYGKVAIVKTPGGKQSVAAARIYAKGQGYEIISDIGSGLNCLFGINTLWSQKSSGYLKMFGSDICANDNKTRKLTEDLFQSSQ</sequence>
<keyword evidence="2" id="KW-1185">Reference proteome</keyword>
<evidence type="ECO:0000313" key="1">
    <source>
        <dbReference type="EMBL" id="CAG8845276.1"/>
    </source>
</evidence>
<protein>
    <submittedName>
        <fullName evidence="1">7312_t:CDS:1</fullName>
    </submittedName>
</protein>
<gene>
    <name evidence="1" type="ORF">GMARGA_LOCUS37549</name>
</gene>
<dbReference type="Proteomes" id="UP000789901">
    <property type="component" value="Unassembled WGS sequence"/>
</dbReference>
<accession>A0ABN7X2T2</accession>
<name>A0ABN7X2T2_GIGMA</name>
<comment type="caution">
    <text evidence="1">The sequence shown here is derived from an EMBL/GenBank/DDBJ whole genome shotgun (WGS) entry which is preliminary data.</text>
</comment>
<proteinExistence type="predicted"/>